<gene>
    <name evidence="2" type="ORF">FDO65_00330</name>
</gene>
<keyword evidence="1" id="KW-0472">Membrane</keyword>
<dbReference type="EMBL" id="SZZH01000001">
    <property type="protein sequence ID" value="TKV60220.1"/>
    <property type="molecule type" value="Genomic_DNA"/>
</dbReference>
<name>A0A4U6QIM1_9ACTN</name>
<feature type="transmembrane region" description="Helical" evidence="1">
    <location>
        <begin position="12"/>
        <end position="33"/>
    </location>
</feature>
<dbReference type="RefSeq" id="WP_137447523.1">
    <property type="nucleotide sequence ID" value="NZ_SZZH01000001.1"/>
</dbReference>
<dbReference type="AlphaFoldDB" id="A0A4U6QIM1"/>
<keyword evidence="1" id="KW-1133">Transmembrane helix</keyword>
<keyword evidence="1" id="KW-0812">Transmembrane</keyword>
<reference evidence="2 3" key="1">
    <citation type="submission" date="2019-05" db="EMBL/GenBank/DDBJ databases">
        <title>Nakamurella sp. N5BH11, whole genome shotgun sequence.</title>
        <authorList>
            <person name="Tuo L."/>
        </authorList>
    </citation>
    <scope>NUCLEOTIDE SEQUENCE [LARGE SCALE GENOMIC DNA]</scope>
    <source>
        <strain evidence="2 3">N5BH11</strain>
    </source>
</reference>
<evidence type="ECO:0000313" key="3">
    <source>
        <dbReference type="Proteomes" id="UP000306985"/>
    </source>
</evidence>
<evidence type="ECO:0000256" key="1">
    <source>
        <dbReference type="SAM" id="Phobius"/>
    </source>
</evidence>
<dbReference type="Proteomes" id="UP000306985">
    <property type="component" value="Unassembled WGS sequence"/>
</dbReference>
<proteinExistence type="predicted"/>
<sequence length="89" mass="9786">MATYRVRPSKQQAVFTAVGAVVTGTVGTVMMISQGKVTWFLAVWLLFVVGIAGMSLWSAFARNGHLQTIEVEEGDKPPARFGQVMERRD</sequence>
<protein>
    <submittedName>
        <fullName evidence="2">Uncharacterized protein</fullName>
    </submittedName>
</protein>
<comment type="caution">
    <text evidence="2">The sequence shown here is derived from an EMBL/GenBank/DDBJ whole genome shotgun (WGS) entry which is preliminary data.</text>
</comment>
<organism evidence="2 3">
    <name type="scientific">Nakamurella flava</name>
    <dbReference type="NCBI Taxonomy" id="2576308"/>
    <lineage>
        <taxon>Bacteria</taxon>
        <taxon>Bacillati</taxon>
        <taxon>Actinomycetota</taxon>
        <taxon>Actinomycetes</taxon>
        <taxon>Nakamurellales</taxon>
        <taxon>Nakamurellaceae</taxon>
        <taxon>Nakamurella</taxon>
    </lineage>
</organism>
<keyword evidence="3" id="KW-1185">Reference proteome</keyword>
<accession>A0A4U6QIM1</accession>
<evidence type="ECO:0000313" key="2">
    <source>
        <dbReference type="EMBL" id="TKV60220.1"/>
    </source>
</evidence>
<dbReference type="OrthoDB" id="3633662at2"/>
<feature type="transmembrane region" description="Helical" evidence="1">
    <location>
        <begin position="39"/>
        <end position="60"/>
    </location>
</feature>